<dbReference type="OrthoDB" id="9792162at2"/>
<name>A0A0R1RAC8_9LACO</name>
<reference evidence="2 3" key="1">
    <citation type="journal article" date="2015" name="Genome Announc.">
        <title>Expanding the biotechnology potential of lactobacilli through comparative genomics of 213 strains and associated genera.</title>
        <authorList>
            <person name="Sun Z."/>
            <person name="Harris H.M."/>
            <person name="McCann A."/>
            <person name="Guo C."/>
            <person name="Argimon S."/>
            <person name="Zhang W."/>
            <person name="Yang X."/>
            <person name="Jeffery I.B."/>
            <person name="Cooney J.C."/>
            <person name="Kagawa T.F."/>
            <person name="Liu W."/>
            <person name="Song Y."/>
            <person name="Salvetti E."/>
            <person name="Wrobel A."/>
            <person name="Rasinkangas P."/>
            <person name="Parkhill J."/>
            <person name="Rea M.C."/>
            <person name="O'Sullivan O."/>
            <person name="Ritari J."/>
            <person name="Douillard F.P."/>
            <person name="Paul Ross R."/>
            <person name="Yang R."/>
            <person name="Briner A.E."/>
            <person name="Felis G.E."/>
            <person name="de Vos W.M."/>
            <person name="Barrangou R."/>
            <person name="Klaenhammer T.R."/>
            <person name="Caufield P.W."/>
            <person name="Cui Y."/>
            <person name="Zhang H."/>
            <person name="O'Toole P.W."/>
        </authorList>
    </citation>
    <scope>NUCLEOTIDE SEQUENCE [LARGE SCALE GENOMIC DNA]</scope>
    <source>
        <strain evidence="2 3">DSM 15814</strain>
    </source>
</reference>
<feature type="domain" description="Enoyl reductase (ER)" evidence="1">
    <location>
        <begin position="13"/>
        <end position="305"/>
    </location>
</feature>
<dbReference type="GO" id="GO:0016491">
    <property type="term" value="F:oxidoreductase activity"/>
    <property type="evidence" value="ECO:0007669"/>
    <property type="project" value="InterPro"/>
</dbReference>
<dbReference type="Gene3D" id="3.90.180.10">
    <property type="entry name" value="Medium-chain alcohol dehydrogenases, catalytic domain"/>
    <property type="match status" value="1"/>
</dbReference>
<dbReference type="InterPro" id="IPR052733">
    <property type="entry name" value="Chloroplast_QOR"/>
</dbReference>
<dbReference type="InterPro" id="IPR013149">
    <property type="entry name" value="ADH-like_C"/>
</dbReference>
<dbReference type="Pfam" id="PF00107">
    <property type="entry name" value="ADH_zinc_N"/>
    <property type="match status" value="1"/>
</dbReference>
<dbReference type="AlphaFoldDB" id="A0A0R1RAC8"/>
<organism evidence="2 3">
    <name type="scientific">Furfurilactobacillus rossiae DSM 15814</name>
    <dbReference type="NCBI Taxonomy" id="1114972"/>
    <lineage>
        <taxon>Bacteria</taxon>
        <taxon>Bacillati</taxon>
        <taxon>Bacillota</taxon>
        <taxon>Bacilli</taxon>
        <taxon>Lactobacillales</taxon>
        <taxon>Lactobacillaceae</taxon>
        <taxon>Furfurilactobacillus</taxon>
    </lineage>
</organism>
<dbReference type="CDD" id="cd05289">
    <property type="entry name" value="MDR_like_2"/>
    <property type="match status" value="1"/>
</dbReference>
<accession>A0A0R1RAC8</accession>
<dbReference type="eggNOG" id="COG0604">
    <property type="taxonomic scope" value="Bacteria"/>
</dbReference>
<dbReference type="PANTHER" id="PTHR44013:SF1">
    <property type="entry name" value="ZINC-TYPE ALCOHOL DEHYDROGENASE-LIKE PROTEIN C16A3.02C"/>
    <property type="match status" value="1"/>
</dbReference>
<keyword evidence="3" id="KW-1185">Reference proteome</keyword>
<dbReference type="RefSeq" id="WP_017261039.1">
    <property type="nucleotide sequence ID" value="NZ_AUAW01000016.1"/>
</dbReference>
<dbReference type="Pfam" id="PF08240">
    <property type="entry name" value="ADH_N"/>
    <property type="match status" value="1"/>
</dbReference>
<dbReference type="InterPro" id="IPR013154">
    <property type="entry name" value="ADH-like_N"/>
</dbReference>
<dbReference type="EMBL" id="AZFF01000016">
    <property type="protein sequence ID" value="KRL53676.1"/>
    <property type="molecule type" value="Genomic_DNA"/>
</dbReference>
<sequence length="310" mass="32108">MKAFGYQTDGPAADAFTEVELPTPKPASDEVVIDVAAFGLNHVDAFRRSGFTGGEVTIPGFDVAGTVLSAGERVTNFQVGDKVVAHIEGGGYAEQAVAPESTTIKLIDGFPIADAAGLPTVAMTSYDALTVFGQVQAGQTVAVLGASGGIGAMAVQFAKVLGASTVVGIARAEDLDYVRQIGANDVATYAQVTEDGAFADSADVVINVNFMGGHADAMMALVKLGGTVATVGREENVGNKPNVEQVHIHPVDASHVHRAMQALKQLMETGTLSVRIAQRFPFTLAGVVAASELNETGHTDGRIIVERDVK</sequence>
<gene>
    <name evidence="2" type="ORF">FD35_GL000925</name>
</gene>
<evidence type="ECO:0000259" key="1">
    <source>
        <dbReference type="SMART" id="SM00829"/>
    </source>
</evidence>
<comment type="caution">
    <text evidence="2">The sequence shown here is derived from an EMBL/GenBank/DDBJ whole genome shotgun (WGS) entry which is preliminary data.</text>
</comment>
<dbReference type="PATRIC" id="fig|1114972.6.peg.935"/>
<dbReference type="Proteomes" id="UP000051999">
    <property type="component" value="Unassembled WGS sequence"/>
</dbReference>
<dbReference type="Gene3D" id="3.40.50.720">
    <property type="entry name" value="NAD(P)-binding Rossmann-like Domain"/>
    <property type="match status" value="1"/>
</dbReference>
<dbReference type="InterPro" id="IPR011032">
    <property type="entry name" value="GroES-like_sf"/>
</dbReference>
<dbReference type="SUPFAM" id="SSF50129">
    <property type="entry name" value="GroES-like"/>
    <property type="match status" value="1"/>
</dbReference>
<dbReference type="STRING" id="1114972.FD35_GL000925"/>
<dbReference type="InterPro" id="IPR036291">
    <property type="entry name" value="NAD(P)-bd_dom_sf"/>
</dbReference>
<evidence type="ECO:0000313" key="2">
    <source>
        <dbReference type="EMBL" id="KRL53676.1"/>
    </source>
</evidence>
<dbReference type="SMART" id="SM00829">
    <property type="entry name" value="PKS_ER"/>
    <property type="match status" value="1"/>
</dbReference>
<dbReference type="SUPFAM" id="SSF51735">
    <property type="entry name" value="NAD(P)-binding Rossmann-fold domains"/>
    <property type="match status" value="1"/>
</dbReference>
<dbReference type="PANTHER" id="PTHR44013">
    <property type="entry name" value="ZINC-TYPE ALCOHOL DEHYDROGENASE-LIKE PROTEIN C16A3.02C"/>
    <property type="match status" value="1"/>
</dbReference>
<protein>
    <submittedName>
        <fullName evidence="2">NADPH quinone reductase, zeta-crystallin family protein oxidoreductase protein</fullName>
    </submittedName>
</protein>
<evidence type="ECO:0000313" key="3">
    <source>
        <dbReference type="Proteomes" id="UP000051999"/>
    </source>
</evidence>
<proteinExistence type="predicted"/>
<dbReference type="InterPro" id="IPR020843">
    <property type="entry name" value="ER"/>
</dbReference>